<dbReference type="GO" id="GO:0004252">
    <property type="term" value="F:serine-type endopeptidase activity"/>
    <property type="evidence" value="ECO:0007669"/>
    <property type="project" value="InterPro"/>
</dbReference>
<dbReference type="InterPro" id="IPR001254">
    <property type="entry name" value="Trypsin_dom"/>
</dbReference>
<comment type="subcellular location">
    <subcellularLocation>
        <location evidence="1">Secreted</location>
    </subcellularLocation>
</comment>
<feature type="domain" description="Peptidase S1" evidence="6">
    <location>
        <begin position="1"/>
        <end position="47"/>
    </location>
</feature>
<evidence type="ECO:0000259" key="6">
    <source>
        <dbReference type="PROSITE" id="PS50240"/>
    </source>
</evidence>
<dbReference type="AlphaFoldDB" id="A0A091KDC4"/>
<gene>
    <name evidence="7" type="ORF">N325_00689</name>
</gene>
<feature type="non-terminal residue" evidence="7">
    <location>
        <position position="47"/>
    </location>
</feature>
<accession>A0A091KDC4</accession>
<dbReference type="PANTHER" id="PTHR24264">
    <property type="entry name" value="TRYPSIN-RELATED"/>
    <property type="match status" value="1"/>
</dbReference>
<dbReference type="GO" id="GO:0006508">
    <property type="term" value="P:proteolysis"/>
    <property type="evidence" value="ECO:0007669"/>
    <property type="project" value="UniProtKB-KW"/>
</dbReference>
<dbReference type="InterPro" id="IPR043504">
    <property type="entry name" value="Peptidase_S1_PA_chymotrypsin"/>
</dbReference>
<keyword evidence="3" id="KW-0645">Protease</keyword>
<evidence type="ECO:0000256" key="4">
    <source>
        <dbReference type="ARBA" id="ARBA00022801"/>
    </source>
</evidence>
<dbReference type="PANTHER" id="PTHR24264:SF65">
    <property type="entry name" value="SRCR DOMAIN-CONTAINING PROTEIN"/>
    <property type="match status" value="1"/>
</dbReference>
<name>A0A091KDC4_COLST</name>
<keyword evidence="8" id="KW-1185">Reference proteome</keyword>
<evidence type="ECO:0000256" key="1">
    <source>
        <dbReference type="ARBA" id="ARBA00004613"/>
    </source>
</evidence>
<evidence type="ECO:0000256" key="5">
    <source>
        <dbReference type="ARBA" id="ARBA00022825"/>
    </source>
</evidence>
<proteinExistence type="predicted"/>
<dbReference type="PROSITE" id="PS50240">
    <property type="entry name" value="TRYPSIN_DOM"/>
    <property type="match status" value="1"/>
</dbReference>
<evidence type="ECO:0000256" key="3">
    <source>
        <dbReference type="ARBA" id="ARBA00022670"/>
    </source>
</evidence>
<dbReference type="InterPro" id="IPR050127">
    <property type="entry name" value="Serine_Proteases_S1"/>
</dbReference>
<feature type="non-terminal residue" evidence="7">
    <location>
        <position position="1"/>
    </location>
</feature>
<dbReference type="Pfam" id="PF00089">
    <property type="entry name" value="Trypsin"/>
    <property type="match status" value="1"/>
</dbReference>
<dbReference type="GO" id="GO:0005615">
    <property type="term" value="C:extracellular space"/>
    <property type="evidence" value="ECO:0007669"/>
    <property type="project" value="TreeGrafter"/>
</dbReference>
<dbReference type="Gene3D" id="2.40.10.10">
    <property type="entry name" value="Trypsin-like serine proteases"/>
    <property type="match status" value="1"/>
</dbReference>
<keyword evidence="4" id="KW-0378">Hydrolase</keyword>
<dbReference type="Proteomes" id="UP000053615">
    <property type="component" value="Unassembled WGS sequence"/>
</dbReference>
<sequence>QGDSGGPLSCKHEEVWYLVGITSWGEGCARPRQPGVYTKVADYLDWI</sequence>
<reference evidence="7 8" key="1">
    <citation type="submission" date="2014-04" db="EMBL/GenBank/DDBJ databases">
        <title>Genome evolution of avian class.</title>
        <authorList>
            <person name="Zhang G."/>
            <person name="Li C."/>
        </authorList>
    </citation>
    <scope>NUCLEOTIDE SEQUENCE [LARGE SCALE GENOMIC DNA]</scope>
    <source>
        <strain evidence="7">BGI_N325</strain>
    </source>
</reference>
<evidence type="ECO:0000256" key="2">
    <source>
        <dbReference type="ARBA" id="ARBA00022525"/>
    </source>
</evidence>
<evidence type="ECO:0000313" key="8">
    <source>
        <dbReference type="Proteomes" id="UP000053615"/>
    </source>
</evidence>
<evidence type="ECO:0000313" key="7">
    <source>
        <dbReference type="EMBL" id="KFP34391.1"/>
    </source>
</evidence>
<dbReference type="SUPFAM" id="SSF50494">
    <property type="entry name" value="Trypsin-like serine proteases"/>
    <property type="match status" value="1"/>
</dbReference>
<dbReference type="InterPro" id="IPR009003">
    <property type="entry name" value="Peptidase_S1_PA"/>
</dbReference>
<protein>
    <submittedName>
        <fullName evidence="7">Plasma kallikrein</fullName>
    </submittedName>
</protein>
<dbReference type="EMBL" id="KK553264">
    <property type="protein sequence ID" value="KFP34391.1"/>
    <property type="molecule type" value="Genomic_DNA"/>
</dbReference>
<keyword evidence="5" id="KW-0720">Serine protease</keyword>
<keyword evidence="2" id="KW-0964">Secreted</keyword>
<organism evidence="7 8">
    <name type="scientific">Colius striatus</name>
    <name type="common">Speckled mousebird</name>
    <dbReference type="NCBI Taxonomy" id="57412"/>
    <lineage>
        <taxon>Eukaryota</taxon>
        <taxon>Metazoa</taxon>
        <taxon>Chordata</taxon>
        <taxon>Craniata</taxon>
        <taxon>Vertebrata</taxon>
        <taxon>Euteleostomi</taxon>
        <taxon>Archelosauria</taxon>
        <taxon>Archosauria</taxon>
        <taxon>Dinosauria</taxon>
        <taxon>Saurischia</taxon>
        <taxon>Theropoda</taxon>
        <taxon>Coelurosauria</taxon>
        <taxon>Aves</taxon>
        <taxon>Neognathae</taxon>
        <taxon>Neoaves</taxon>
        <taxon>Telluraves</taxon>
        <taxon>Coraciimorphae</taxon>
        <taxon>Coliiformes</taxon>
        <taxon>Coliidae</taxon>
        <taxon>Colius</taxon>
    </lineage>
</organism>